<evidence type="ECO:0000313" key="2">
    <source>
        <dbReference type="Proteomes" id="UP000293547"/>
    </source>
</evidence>
<dbReference type="EMBL" id="PDWZ02000003">
    <property type="protein sequence ID" value="KAB2107212.1"/>
    <property type="molecule type" value="Genomic_DNA"/>
</dbReference>
<comment type="caution">
    <text evidence="1">The sequence shown here is derived from an EMBL/GenBank/DDBJ whole genome shotgun (WGS) entry which is preliminary data.</text>
</comment>
<evidence type="ECO:0000313" key="1">
    <source>
        <dbReference type="EMBL" id="KAB2107212.1"/>
    </source>
</evidence>
<reference evidence="1 2" key="1">
    <citation type="journal article" date="2019" name="bioRxiv">
        <title>Genomics, evolutionary history and diagnostics of the Alternaria alternata species group including apple and Asian pear pathotypes.</title>
        <authorList>
            <person name="Armitage A.D."/>
            <person name="Cockerton H.M."/>
            <person name="Sreenivasaprasad S."/>
            <person name="Woodhall J.W."/>
            <person name="Lane C.R."/>
            <person name="Harrison R.J."/>
            <person name="Clarkson J.P."/>
        </authorList>
    </citation>
    <scope>NUCLEOTIDE SEQUENCE [LARGE SCALE GENOMIC DNA]</scope>
    <source>
        <strain evidence="1 2">FERA 650</strain>
    </source>
</reference>
<dbReference type="Proteomes" id="UP000293547">
    <property type="component" value="Unassembled WGS sequence"/>
</dbReference>
<proteinExistence type="predicted"/>
<gene>
    <name evidence="1" type="ORF">AG0111_0g3699</name>
</gene>
<keyword evidence="2" id="KW-1185">Reference proteome</keyword>
<sequence length="532" mass="59844">MAPDTSITDSNLPIRLEKYKPVPQRAVDSACLSLAKRWLSTCQNGHQRCDEKFDEAGPSRLIDLRGDVIKLVLAPEESTQGSYVALSHCWGGVQPLQTTSETLASFQVEIPVHRLPPTFSDAIYVARALGFTHIWIDSLCIVQDDKLDWEHQSSIMASIYSNADLVLAGAAGKSANEGFLRKERSSCEGTVSLDIRGSATSFVYKVVPNFHEDIDEPLYKRAWTFQERLCARRFLAYGNWEMSWECKESSCCEHHGNNTDGYSTSQQNDMFGARMEHTNPEDFVELWKTEVVKQYCQRSLTKATDTPVAISALASRFQSRFQGTYLAGLWAEDLCANLLWWTYLPGYQSSSFAPSWSWMSPELPLKLECYYVKNLQETLVHKVQTEVKPSTTNLFGPVSTSTIRLTGMLVPASLETNSSKQMNGISISTLRYDIRGALCWLDTPLVRTNVHLMDGTEERTTRRAMKEEESSGTHYPVTLLPILKDDNLVNGLILGRSATCIGAYERVGLVRFHGDFLELMRKDYDACDITLV</sequence>
<name>A0ACB6FS21_9PLEO</name>
<accession>A0ACB6FS21</accession>
<protein>
    <submittedName>
        <fullName evidence="1">Uncharacterized protein</fullName>
    </submittedName>
</protein>
<organism evidence="1 2">
    <name type="scientific">Alternaria gaisen</name>
    <dbReference type="NCBI Taxonomy" id="167740"/>
    <lineage>
        <taxon>Eukaryota</taxon>
        <taxon>Fungi</taxon>
        <taxon>Dikarya</taxon>
        <taxon>Ascomycota</taxon>
        <taxon>Pezizomycotina</taxon>
        <taxon>Dothideomycetes</taxon>
        <taxon>Pleosporomycetidae</taxon>
        <taxon>Pleosporales</taxon>
        <taxon>Pleosporineae</taxon>
        <taxon>Pleosporaceae</taxon>
        <taxon>Alternaria</taxon>
        <taxon>Alternaria sect. Alternaria</taxon>
    </lineage>
</organism>